<dbReference type="EMBL" id="QTTQ01000011">
    <property type="protein sequence ID" value="REE80581.1"/>
    <property type="molecule type" value="Genomic_DNA"/>
</dbReference>
<proteinExistence type="predicted"/>
<comment type="caution">
    <text evidence="2">The sequence shown here is derived from an EMBL/GenBank/DDBJ whole genome shotgun (WGS) entry which is preliminary data.</text>
</comment>
<gene>
    <name evidence="2" type="ORF">BX611_2227</name>
</gene>
<dbReference type="OrthoDB" id="1201761at2"/>
<sequence>MKSIINYILLTFLFTFTTVLFSQQRGNKGSSLQQKGQNSQMMIQAINPENMAKIIMYDTDEIIKKLRIKNDDKKAVIIRAISKHNNKINEIKTFNYETFDKVKSFLSKKRNEAALTHDFSNMKEFQLQANEMLTPIRSKIILQKNTLNATFEKELSEKQYKTWLKYQQTELKKLNPKAPENQQSKNSQKSKGSGQKRGMGRSSY</sequence>
<feature type="compositionally biased region" description="Low complexity" evidence="1">
    <location>
        <begin position="181"/>
        <end position="193"/>
    </location>
</feature>
<dbReference type="RefSeq" id="WP_115881153.1">
    <property type="nucleotide sequence ID" value="NZ_QTTQ01000011.1"/>
</dbReference>
<dbReference type="AlphaFoldDB" id="A0A3D9RS79"/>
<dbReference type="Proteomes" id="UP000256429">
    <property type="component" value="Unassembled WGS sequence"/>
</dbReference>
<protein>
    <submittedName>
        <fullName evidence="2">Uncharacterized protein</fullName>
    </submittedName>
</protein>
<evidence type="ECO:0000313" key="3">
    <source>
        <dbReference type="Proteomes" id="UP000256429"/>
    </source>
</evidence>
<feature type="region of interest" description="Disordered" evidence="1">
    <location>
        <begin position="171"/>
        <end position="204"/>
    </location>
</feature>
<reference evidence="2 3" key="1">
    <citation type="submission" date="2018-08" db="EMBL/GenBank/DDBJ databases">
        <title>Genomic Encyclopedia of Type Strains, Phase III (KMG-III): the genomes of soil and plant-associated and newly described type strains.</title>
        <authorList>
            <person name="Whitman W."/>
        </authorList>
    </citation>
    <scope>NUCLEOTIDE SEQUENCE [LARGE SCALE GENOMIC DNA]</scope>
    <source>
        <strain evidence="2 3">325-5</strain>
    </source>
</reference>
<organism evidence="2 3">
    <name type="scientific">Lutibacter oceani</name>
    <dbReference type="NCBI Taxonomy" id="1853311"/>
    <lineage>
        <taxon>Bacteria</taxon>
        <taxon>Pseudomonadati</taxon>
        <taxon>Bacteroidota</taxon>
        <taxon>Flavobacteriia</taxon>
        <taxon>Flavobacteriales</taxon>
        <taxon>Flavobacteriaceae</taxon>
        <taxon>Lutibacter</taxon>
    </lineage>
</organism>
<name>A0A3D9RS79_9FLAO</name>
<accession>A0A3D9RS79</accession>
<evidence type="ECO:0000313" key="2">
    <source>
        <dbReference type="EMBL" id="REE80581.1"/>
    </source>
</evidence>
<keyword evidence="3" id="KW-1185">Reference proteome</keyword>
<evidence type="ECO:0000256" key="1">
    <source>
        <dbReference type="SAM" id="MobiDB-lite"/>
    </source>
</evidence>